<dbReference type="InterPro" id="IPR035965">
    <property type="entry name" value="PAS-like_dom_sf"/>
</dbReference>
<evidence type="ECO:0000256" key="3">
    <source>
        <dbReference type="ARBA" id="ARBA00022679"/>
    </source>
</evidence>
<dbReference type="Gene3D" id="3.30.450.20">
    <property type="entry name" value="PAS domain"/>
    <property type="match status" value="1"/>
</dbReference>
<feature type="transmembrane region" description="Helical" evidence="9">
    <location>
        <begin position="55"/>
        <end position="73"/>
    </location>
</feature>
<dbReference type="GO" id="GO:0004673">
    <property type="term" value="F:protein histidine kinase activity"/>
    <property type="evidence" value="ECO:0007669"/>
    <property type="project" value="UniProtKB-EC"/>
</dbReference>
<dbReference type="InterPro" id="IPR036890">
    <property type="entry name" value="HATPase_C_sf"/>
</dbReference>
<dbReference type="STRING" id="83449.BON30_45100"/>
<reference evidence="13" key="1">
    <citation type="submission" date="2016-11" db="EMBL/GenBank/DDBJ databases">
        <authorList>
            <person name="Shukria A."/>
            <person name="Stevens D.C."/>
        </authorList>
    </citation>
    <scope>NUCLEOTIDE SEQUENCE [LARGE SCALE GENOMIC DNA]</scope>
    <source>
        <strain evidence="13">Cbfe23</strain>
    </source>
</reference>
<keyword evidence="7" id="KW-0902">Two-component regulatory system</keyword>
<feature type="domain" description="Histidine kinase" evidence="10">
    <location>
        <begin position="442"/>
        <end position="637"/>
    </location>
</feature>
<dbReference type="GO" id="GO:0000160">
    <property type="term" value="P:phosphorelay signal transduction system"/>
    <property type="evidence" value="ECO:0007669"/>
    <property type="project" value="UniProtKB-KW"/>
</dbReference>
<reference evidence="12 13" key="2">
    <citation type="submission" date="2016-12" db="EMBL/GenBank/DDBJ databases">
        <title>Draft Genome Sequence of Cystobacter ferrugineus Strain Cbfe23.</title>
        <authorList>
            <person name="Akbar S."/>
            <person name="Dowd S.E."/>
            <person name="Stevens D.C."/>
        </authorList>
    </citation>
    <scope>NUCLEOTIDE SEQUENCE [LARGE SCALE GENOMIC DNA]</scope>
    <source>
        <strain evidence="12 13">Cbfe23</strain>
    </source>
</reference>
<dbReference type="RefSeq" id="WP_071904824.1">
    <property type="nucleotide sequence ID" value="NZ_MPIN01000022.1"/>
</dbReference>
<evidence type="ECO:0000313" key="13">
    <source>
        <dbReference type="Proteomes" id="UP000182229"/>
    </source>
</evidence>
<evidence type="ECO:0000256" key="4">
    <source>
        <dbReference type="ARBA" id="ARBA00022741"/>
    </source>
</evidence>
<dbReference type="SUPFAM" id="SSF55874">
    <property type="entry name" value="ATPase domain of HSP90 chaperone/DNA topoisomerase II/histidine kinase"/>
    <property type="match status" value="1"/>
</dbReference>
<dbReference type="Gene3D" id="3.30.565.10">
    <property type="entry name" value="Histidine kinase-like ATPase, C-terminal domain"/>
    <property type="match status" value="1"/>
</dbReference>
<evidence type="ECO:0000256" key="1">
    <source>
        <dbReference type="ARBA" id="ARBA00000085"/>
    </source>
</evidence>
<dbReference type="InterPro" id="IPR000014">
    <property type="entry name" value="PAS"/>
</dbReference>
<keyword evidence="13" id="KW-1185">Reference proteome</keyword>
<name>A0A1L9AVV6_9BACT</name>
<evidence type="ECO:0000313" key="12">
    <source>
        <dbReference type="EMBL" id="OJH34142.1"/>
    </source>
</evidence>
<dbReference type="AlphaFoldDB" id="A0A1L9AVV6"/>
<dbReference type="PANTHER" id="PTHR43065:SF46">
    <property type="entry name" value="C4-DICARBOXYLATE TRANSPORT SENSOR PROTEIN DCTB"/>
    <property type="match status" value="1"/>
</dbReference>
<feature type="region of interest" description="Disordered" evidence="8">
    <location>
        <begin position="1"/>
        <end position="22"/>
    </location>
</feature>
<dbReference type="InterPro" id="IPR004358">
    <property type="entry name" value="Sig_transdc_His_kin-like_C"/>
</dbReference>
<evidence type="ECO:0000256" key="9">
    <source>
        <dbReference type="SAM" id="Phobius"/>
    </source>
</evidence>
<dbReference type="SUPFAM" id="SSF55785">
    <property type="entry name" value="PYP-like sensor domain (PAS domain)"/>
    <property type="match status" value="1"/>
</dbReference>
<dbReference type="PRINTS" id="PR00344">
    <property type="entry name" value="BCTRLSENSOR"/>
</dbReference>
<dbReference type="Pfam" id="PF02518">
    <property type="entry name" value="HATPase_c"/>
    <property type="match status" value="1"/>
</dbReference>
<dbReference type="PROSITE" id="PS50113">
    <property type="entry name" value="PAC"/>
    <property type="match status" value="1"/>
</dbReference>
<evidence type="ECO:0000256" key="6">
    <source>
        <dbReference type="ARBA" id="ARBA00022840"/>
    </source>
</evidence>
<dbReference type="Proteomes" id="UP000182229">
    <property type="component" value="Unassembled WGS sequence"/>
</dbReference>
<keyword evidence="9" id="KW-0472">Membrane</keyword>
<sequence length="651" mass="71144">MASTSDSKHLSPGPSTSSEPGGKRAGYVWLTSLLDVFLSETLRKAPPSELHRQRVLIAACLFALPFGVFYLLLVPFTAAEVPTLLSSGFYVVTLMLARRARSLTVPAMFLCLSMVVGYVVSVFLSPHPEGGFHAASMMIPAFAVYLLGPRLGFFVTGCLAVCLGIIHPLYRVRFTPGLTAIPLEEFTVMCASAAVSLLGSWMLSTLHSTSRDAAHDALERALATLRESEGKLSSLIESSDDLVFSLDTQLRVITANSAMRRFYRRMQGQELVPGQRFCFPRTPVLQTHWDPRFNRVLAGERLRFEQEEHSEEPPEDPVHVVLDVSISPIQGEQGRVTGLTVSARDITARKLAEARLGEMHRSLVDVSRYAGMAEIATGVLHNVGNTLNSVNISAGILNEQLRHSRLSGLRKAATLLGEHSGELDAFLSTDSRGQRLPGYLLALAEELEKERAVLRQEVGALSEGIEHIKSIVVMQQQYARAGGVLERLPVPQLIEEALRLHAGPFERQGIHLAREYADVPPILVDRHNLLQILVNLLSNARHALMESKTPDKCLRIRIRLDAGCGQLVIEFTDNGVGIAPEHLARLFSQGFTTKKHGHGFGLHISALAATEMHGRLSCSSPGLGQGATFTLVLPVEGPRDSRRPSASLELS</sequence>
<dbReference type="SMART" id="SM00387">
    <property type="entry name" value="HATPase_c"/>
    <property type="match status" value="1"/>
</dbReference>
<feature type="transmembrane region" description="Helical" evidence="9">
    <location>
        <begin position="104"/>
        <end position="124"/>
    </location>
</feature>
<evidence type="ECO:0000256" key="2">
    <source>
        <dbReference type="ARBA" id="ARBA00012438"/>
    </source>
</evidence>
<dbReference type="Pfam" id="PF08448">
    <property type="entry name" value="PAS_4"/>
    <property type="match status" value="1"/>
</dbReference>
<gene>
    <name evidence="12" type="ORF">BON30_45100</name>
</gene>
<feature type="compositionally biased region" description="Low complexity" evidence="8">
    <location>
        <begin position="11"/>
        <end position="20"/>
    </location>
</feature>
<evidence type="ECO:0000259" key="11">
    <source>
        <dbReference type="PROSITE" id="PS50113"/>
    </source>
</evidence>
<dbReference type="InterPro" id="IPR000700">
    <property type="entry name" value="PAS-assoc_C"/>
</dbReference>
<evidence type="ECO:0000256" key="7">
    <source>
        <dbReference type="ARBA" id="ARBA00023012"/>
    </source>
</evidence>
<dbReference type="InterPro" id="IPR005467">
    <property type="entry name" value="His_kinase_dom"/>
</dbReference>
<keyword evidence="5" id="KW-0418">Kinase</keyword>
<organism evidence="12 13">
    <name type="scientific">Cystobacter ferrugineus</name>
    <dbReference type="NCBI Taxonomy" id="83449"/>
    <lineage>
        <taxon>Bacteria</taxon>
        <taxon>Pseudomonadati</taxon>
        <taxon>Myxococcota</taxon>
        <taxon>Myxococcia</taxon>
        <taxon>Myxococcales</taxon>
        <taxon>Cystobacterineae</taxon>
        <taxon>Archangiaceae</taxon>
        <taxon>Cystobacter</taxon>
    </lineage>
</organism>
<evidence type="ECO:0000256" key="8">
    <source>
        <dbReference type="SAM" id="MobiDB-lite"/>
    </source>
</evidence>
<keyword evidence="3" id="KW-0808">Transferase</keyword>
<evidence type="ECO:0000259" key="10">
    <source>
        <dbReference type="PROSITE" id="PS50109"/>
    </source>
</evidence>
<keyword evidence="9" id="KW-0812">Transmembrane</keyword>
<feature type="transmembrane region" description="Helical" evidence="9">
    <location>
        <begin position="144"/>
        <end position="166"/>
    </location>
</feature>
<comment type="caution">
    <text evidence="12">The sequence shown here is derived from an EMBL/GenBank/DDBJ whole genome shotgun (WGS) entry which is preliminary data.</text>
</comment>
<evidence type="ECO:0000256" key="5">
    <source>
        <dbReference type="ARBA" id="ARBA00022777"/>
    </source>
</evidence>
<keyword evidence="6" id="KW-0067">ATP-binding</keyword>
<dbReference type="NCBIfam" id="TIGR00229">
    <property type="entry name" value="sensory_box"/>
    <property type="match status" value="1"/>
</dbReference>
<dbReference type="GO" id="GO:0005524">
    <property type="term" value="F:ATP binding"/>
    <property type="evidence" value="ECO:0007669"/>
    <property type="project" value="UniProtKB-KW"/>
</dbReference>
<dbReference type="EC" id="2.7.13.3" evidence="2"/>
<protein>
    <recommendedName>
        <fullName evidence="2">histidine kinase</fullName>
        <ecNumber evidence="2">2.7.13.3</ecNumber>
    </recommendedName>
</protein>
<keyword evidence="4" id="KW-0547">Nucleotide-binding</keyword>
<proteinExistence type="predicted"/>
<keyword evidence="9" id="KW-1133">Transmembrane helix</keyword>
<dbReference type="PROSITE" id="PS50109">
    <property type="entry name" value="HIS_KIN"/>
    <property type="match status" value="1"/>
</dbReference>
<feature type="domain" description="PAC" evidence="11">
    <location>
        <begin position="304"/>
        <end position="358"/>
    </location>
</feature>
<dbReference type="InterPro" id="IPR003594">
    <property type="entry name" value="HATPase_dom"/>
</dbReference>
<dbReference type="PANTHER" id="PTHR43065">
    <property type="entry name" value="SENSOR HISTIDINE KINASE"/>
    <property type="match status" value="1"/>
</dbReference>
<dbReference type="InterPro" id="IPR013656">
    <property type="entry name" value="PAS_4"/>
</dbReference>
<comment type="catalytic activity">
    <reaction evidence="1">
        <text>ATP + protein L-histidine = ADP + protein N-phospho-L-histidine.</text>
        <dbReference type="EC" id="2.7.13.3"/>
    </reaction>
</comment>
<accession>A0A1L9AVV6</accession>
<dbReference type="EMBL" id="MPIN01000022">
    <property type="protein sequence ID" value="OJH34142.1"/>
    <property type="molecule type" value="Genomic_DNA"/>
</dbReference>